<dbReference type="OrthoDB" id="2927828at2759"/>
<keyword evidence="3" id="KW-1185">Reference proteome</keyword>
<reference evidence="2" key="1">
    <citation type="submission" date="2020-05" db="EMBL/GenBank/DDBJ databases">
        <title>Mycena genomes resolve the evolution of fungal bioluminescence.</title>
        <authorList>
            <person name="Tsai I.J."/>
        </authorList>
    </citation>
    <scope>NUCLEOTIDE SEQUENCE</scope>
    <source>
        <strain evidence="2">CCC161011</strain>
    </source>
</reference>
<accession>A0A8H7D5T9</accession>
<evidence type="ECO:0000256" key="1">
    <source>
        <dbReference type="SAM" id="MobiDB-lite"/>
    </source>
</evidence>
<proteinExistence type="predicted"/>
<sequence length="263" mass="28689">MFQNIHNVTIRGGTFRVIDPPADTPPFFHSSSNIRVEGATFQSTIIDNSAGPGTSNDPQSSSANSEVGTGSDSKALNIDESSLLSSPILVDSRFTHLRLREIDARSDRLVADAIRAFGRTLRCLELQVEGMFDHPIPPHATSLLESAPALDELAIIRYRPSPLPPNWSSSLLTDLLSALGPATPVRALRVCCDEALPQARLDDLGPLPPHLKYIGWDVGPTSLVYVIERRGDNNVVANTLTRVPTNDWTKESVLPFMGESWTQ</sequence>
<organism evidence="2 3">
    <name type="scientific">Mycena venus</name>
    <dbReference type="NCBI Taxonomy" id="2733690"/>
    <lineage>
        <taxon>Eukaryota</taxon>
        <taxon>Fungi</taxon>
        <taxon>Dikarya</taxon>
        <taxon>Basidiomycota</taxon>
        <taxon>Agaricomycotina</taxon>
        <taxon>Agaricomycetes</taxon>
        <taxon>Agaricomycetidae</taxon>
        <taxon>Agaricales</taxon>
        <taxon>Marasmiineae</taxon>
        <taxon>Mycenaceae</taxon>
        <taxon>Mycena</taxon>
    </lineage>
</organism>
<gene>
    <name evidence="2" type="ORF">MVEN_00716600</name>
</gene>
<protein>
    <submittedName>
        <fullName evidence="2">Uncharacterized protein</fullName>
    </submittedName>
</protein>
<comment type="caution">
    <text evidence="2">The sequence shown here is derived from an EMBL/GenBank/DDBJ whole genome shotgun (WGS) entry which is preliminary data.</text>
</comment>
<feature type="region of interest" description="Disordered" evidence="1">
    <location>
        <begin position="45"/>
        <end position="72"/>
    </location>
</feature>
<dbReference type="AlphaFoldDB" id="A0A8H7D5T9"/>
<dbReference type="Proteomes" id="UP000620124">
    <property type="component" value="Unassembled WGS sequence"/>
</dbReference>
<evidence type="ECO:0000313" key="3">
    <source>
        <dbReference type="Proteomes" id="UP000620124"/>
    </source>
</evidence>
<name>A0A8H7D5T9_9AGAR</name>
<evidence type="ECO:0000313" key="2">
    <source>
        <dbReference type="EMBL" id="KAF7359908.1"/>
    </source>
</evidence>
<dbReference type="EMBL" id="JACAZI010000005">
    <property type="protein sequence ID" value="KAF7359908.1"/>
    <property type="molecule type" value="Genomic_DNA"/>
</dbReference>